<dbReference type="Pfam" id="PF01436">
    <property type="entry name" value="NHL"/>
    <property type="match status" value="1"/>
</dbReference>
<protein>
    <submittedName>
        <fullName evidence="3">NHL repeat domain lipoprotein</fullName>
    </submittedName>
</protein>
<dbReference type="AlphaFoldDB" id="B9M6N7"/>
<evidence type="ECO:0000256" key="1">
    <source>
        <dbReference type="ARBA" id="ARBA00022737"/>
    </source>
</evidence>
<evidence type="ECO:0000313" key="4">
    <source>
        <dbReference type="Proteomes" id="UP000007721"/>
    </source>
</evidence>
<evidence type="ECO:0000313" key="3">
    <source>
        <dbReference type="EMBL" id="ACM20097.1"/>
    </source>
</evidence>
<dbReference type="KEGG" id="geo:Geob_1739"/>
<dbReference type="PROSITE" id="PS51125">
    <property type="entry name" value="NHL"/>
    <property type="match status" value="1"/>
</dbReference>
<dbReference type="eggNOG" id="COG3391">
    <property type="taxonomic scope" value="Bacteria"/>
</dbReference>
<dbReference type="SUPFAM" id="SSF63829">
    <property type="entry name" value="Calcium-dependent phosphotriesterase"/>
    <property type="match status" value="1"/>
</dbReference>
<sequence length="354" mass="38870">MQIHSSTNSTLRYRHILFFLCLLIYLPGCFAPKQVKAPVFFPPAPDASHVQYLTSISSINDIKSSIFADTPGVNEVIAKPYGIAVRGSKIFISDVPLGRITTIDLNEKTFHQLDTEVLKSPINISFDDEGNAFVADTGSKKVIRFNDDNPTGTFSIGDMKPTDAAIRGKELYVVDYNSSEIKIFDLQTGEQTRAVGRDSKEGETLSLPTNMALDKEGNIYVTNLGTCRIIKMDPNGKVLKAFGALGDRPGQFSRPKGIAVDDAGLIYVVDAGNQVVQIFDPDGQLLMFFGERGSKEGTLSIPADIAITRENLEYFRTFADPSFEVEQLILVTNQSGPRKISIYGFGHRKEIAGN</sequence>
<name>B9M6N7_GEODF</name>
<dbReference type="Gene3D" id="2.40.10.500">
    <property type="match status" value="1"/>
</dbReference>
<keyword evidence="1" id="KW-0677">Repeat</keyword>
<dbReference type="InterPro" id="IPR050952">
    <property type="entry name" value="TRIM-NHL_E3_ligases"/>
</dbReference>
<proteinExistence type="predicted"/>
<keyword evidence="3" id="KW-0449">Lipoprotein</keyword>
<dbReference type="Proteomes" id="UP000007721">
    <property type="component" value="Chromosome"/>
</dbReference>
<organism evidence="3 4">
    <name type="scientific">Geotalea daltonii (strain DSM 22248 / JCM 15807 / FRC-32)</name>
    <name type="common">Geobacter daltonii</name>
    <dbReference type="NCBI Taxonomy" id="316067"/>
    <lineage>
        <taxon>Bacteria</taxon>
        <taxon>Pseudomonadati</taxon>
        <taxon>Thermodesulfobacteriota</taxon>
        <taxon>Desulfuromonadia</taxon>
        <taxon>Geobacterales</taxon>
        <taxon>Geobacteraceae</taxon>
        <taxon>Geotalea</taxon>
    </lineage>
</organism>
<dbReference type="STRING" id="316067.Geob_1739"/>
<dbReference type="PANTHER" id="PTHR24104:SF25">
    <property type="entry name" value="PROTEIN LIN-41"/>
    <property type="match status" value="1"/>
</dbReference>
<gene>
    <name evidence="3" type="ordered locus">Geob_1739</name>
</gene>
<evidence type="ECO:0000256" key="2">
    <source>
        <dbReference type="PROSITE-ProRule" id="PRU00504"/>
    </source>
</evidence>
<dbReference type="PANTHER" id="PTHR24104">
    <property type="entry name" value="E3 UBIQUITIN-PROTEIN LIGASE NHLRC1-RELATED"/>
    <property type="match status" value="1"/>
</dbReference>
<feature type="repeat" description="NHL" evidence="2">
    <location>
        <begin position="242"/>
        <end position="282"/>
    </location>
</feature>
<dbReference type="RefSeq" id="WP_012646826.1">
    <property type="nucleotide sequence ID" value="NC_011979.1"/>
</dbReference>
<dbReference type="InterPro" id="IPR001258">
    <property type="entry name" value="NHL_repeat"/>
</dbReference>
<dbReference type="EMBL" id="CP001390">
    <property type="protein sequence ID" value="ACM20097.1"/>
    <property type="molecule type" value="Genomic_DNA"/>
</dbReference>
<accession>B9M6N7</accession>
<dbReference type="HOGENOM" id="CLU_008645_8_0_7"/>
<dbReference type="Gene3D" id="2.120.10.30">
    <property type="entry name" value="TolB, C-terminal domain"/>
    <property type="match status" value="2"/>
</dbReference>
<keyword evidence="4" id="KW-1185">Reference proteome</keyword>
<dbReference type="InterPro" id="IPR011042">
    <property type="entry name" value="6-blade_b-propeller_TolB-like"/>
</dbReference>
<reference evidence="3 4" key="1">
    <citation type="submission" date="2009-01" db="EMBL/GenBank/DDBJ databases">
        <title>Complete sequence of Geobacter sp. FRC-32.</title>
        <authorList>
            <consortium name="US DOE Joint Genome Institute"/>
            <person name="Lucas S."/>
            <person name="Copeland A."/>
            <person name="Lapidus A."/>
            <person name="Glavina del Rio T."/>
            <person name="Dalin E."/>
            <person name="Tice H."/>
            <person name="Bruce D."/>
            <person name="Goodwin L."/>
            <person name="Pitluck S."/>
            <person name="Saunders E."/>
            <person name="Brettin T."/>
            <person name="Detter J.C."/>
            <person name="Han C."/>
            <person name="Larimer F."/>
            <person name="Land M."/>
            <person name="Hauser L."/>
            <person name="Kyrpides N."/>
            <person name="Ovchinnikova G."/>
            <person name="Kostka J."/>
            <person name="Richardson P."/>
        </authorList>
    </citation>
    <scope>NUCLEOTIDE SEQUENCE [LARGE SCALE GENOMIC DNA]</scope>
    <source>
        <strain evidence="4">DSM 22248 / JCM 15807 / FRC-32</strain>
    </source>
</reference>
<dbReference type="GO" id="GO:0008270">
    <property type="term" value="F:zinc ion binding"/>
    <property type="evidence" value="ECO:0007669"/>
    <property type="project" value="UniProtKB-KW"/>
</dbReference>
<dbReference type="OrthoDB" id="9774579at2"/>